<dbReference type="GO" id="GO:0016491">
    <property type="term" value="F:oxidoreductase activity"/>
    <property type="evidence" value="ECO:0007669"/>
    <property type="project" value="UniProtKB-ARBA"/>
</dbReference>
<dbReference type="PROSITE" id="PS00198">
    <property type="entry name" value="4FE4S_FER_1"/>
    <property type="match status" value="1"/>
</dbReference>
<protein>
    <submittedName>
        <fullName evidence="2">4Fe-4S dicluster domain-containing protein</fullName>
    </submittedName>
</protein>
<proteinExistence type="predicted"/>
<dbReference type="SUPFAM" id="SSF54862">
    <property type="entry name" value="4Fe-4S ferredoxins"/>
    <property type="match status" value="1"/>
</dbReference>
<gene>
    <name evidence="2" type="ORF">ENL47_01670</name>
</gene>
<reference evidence="2" key="1">
    <citation type="journal article" date="2020" name="mSystems">
        <title>Genome- and Community-Level Interaction Insights into Carbon Utilization and Element Cycling Functions of Hydrothermarchaeota in Hydrothermal Sediment.</title>
        <authorList>
            <person name="Zhou Z."/>
            <person name="Liu Y."/>
            <person name="Xu W."/>
            <person name="Pan J."/>
            <person name="Luo Z.H."/>
            <person name="Li M."/>
        </authorList>
    </citation>
    <scope>NUCLEOTIDE SEQUENCE [LARGE SCALE GENOMIC DNA]</scope>
    <source>
        <strain evidence="2">SpSt-1</strain>
    </source>
</reference>
<dbReference type="Pfam" id="PF02441">
    <property type="entry name" value="Flavoprotein"/>
    <property type="match status" value="1"/>
</dbReference>
<dbReference type="PROSITE" id="PS51379">
    <property type="entry name" value="4FE4S_FER_2"/>
    <property type="match status" value="2"/>
</dbReference>
<dbReference type="InterPro" id="IPR036551">
    <property type="entry name" value="Flavin_trans-like"/>
</dbReference>
<evidence type="ECO:0000313" key="2">
    <source>
        <dbReference type="EMBL" id="HHR95547.1"/>
    </source>
</evidence>
<name>A0A7C5UVM7_9CREN</name>
<dbReference type="Pfam" id="PF12837">
    <property type="entry name" value="Fer4_6"/>
    <property type="match status" value="1"/>
</dbReference>
<evidence type="ECO:0000259" key="1">
    <source>
        <dbReference type="PROSITE" id="PS51379"/>
    </source>
</evidence>
<dbReference type="EMBL" id="DRUB01000030">
    <property type="protein sequence ID" value="HHR95547.1"/>
    <property type="molecule type" value="Genomic_DNA"/>
</dbReference>
<dbReference type="AlphaFoldDB" id="A0A7C5UVM7"/>
<sequence>MEKFMGIAIAWCITGGGAYLRSSIDVMQRIKALLDLKITVFITRWGFEVARIFGVLPKINAIASGKYYEEILVGDYGIYYIGRMNMKRYRLLVIAPATANTIAKMAHGIADNIASALYSQAIKSGVPTVILPTDIPNNEGFIETETPCYIDREVCLKMDCGKCLAEDICPVKAIKRVDGVLRIDLSRCIGCEKCLYSCPYKAVKCWGKR</sequence>
<dbReference type="InterPro" id="IPR017896">
    <property type="entry name" value="4Fe4S_Fe-S-bd"/>
</dbReference>
<dbReference type="InterPro" id="IPR003382">
    <property type="entry name" value="Flavoprotein"/>
</dbReference>
<comment type="caution">
    <text evidence="2">The sequence shown here is derived from an EMBL/GenBank/DDBJ whole genome shotgun (WGS) entry which is preliminary data.</text>
</comment>
<feature type="domain" description="4Fe-4S ferredoxin-type" evidence="1">
    <location>
        <begin position="179"/>
        <end position="208"/>
    </location>
</feature>
<feature type="domain" description="4Fe-4S ferredoxin-type" evidence="1">
    <location>
        <begin position="146"/>
        <end position="178"/>
    </location>
</feature>
<dbReference type="InterPro" id="IPR017900">
    <property type="entry name" value="4Fe4S_Fe_S_CS"/>
</dbReference>
<dbReference type="Gene3D" id="3.30.70.20">
    <property type="match status" value="1"/>
</dbReference>
<dbReference type="SUPFAM" id="SSF52507">
    <property type="entry name" value="Homo-oligomeric flavin-containing Cys decarboxylases, HFCD"/>
    <property type="match status" value="1"/>
</dbReference>
<organism evidence="2">
    <name type="scientific">Ignisphaera aggregans</name>
    <dbReference type="NCBI Taxonomy" id="334771"/>
    <lineage>
        <taxon>Archaea</taxon>
        <taxon>Thermoproteota</taxon>
        <taxon>Thermoprotei</taxon>
        <taxon>Desulfurococcales</taxon>
        <taxon>Desulfurococcaceae</taxon>
        <taxon>Ignisphaera</taxon>
    </lineage>
</organism>
<dbReference type="Gene3D" id="3.40.50.1950">
    <property type="entry name" value="Flavin prenyltransferase-like"/>
    <property type="match status" value="1"/>
</dbReference>
<accession>A0A7C5UVM7</accession>